<dbReference type="Proteomes" id="UP000827092">
    <property type="component" value="Unassembled WGS sequence"/>
</dbReference>
<reference evidence="1 2" key="1">
    <citation type="journal article" date="2022" name="Nat. Ecol. Evol.">
        <title>A masculinizing supergene underlies an exaggerated male reproductive morph in a spider.</title>
        <authorList>
            <person name="Hendrickx F."/>
            <person name="De Corte Z."/>
            <person name="Sonet G."/>
            <person name="Van Belleghem S.M."/>
            <person name="Kostlbacher S."/>
            <person name="Vangestel C."/>
        </authorList>
    </citation>
    <scope>NUCLEOTIDE SEQUENCE [LARGE SCALE GENOMIC DNA]</scope>
    <source>
        <strain evidence="1">W744_W776</strain>
    </source>
</reference>
<sequence length="71" mass="8671">MKLFPQRIVSPGKKYWKAIASRKLQWKVYVENWDPEPRGRMTRTLKVDLWYCCQLGCQFLEHGMMCFHRSY</sequence>
<proteinExistence type="predicted"/>
<accession>A0AAV6TM80</accession>
<evidence type="ECO:0000313" key="2">
    <source>
        <dbReference type="Proteomes" id="UP000827092"/>
    </source>
</evidence>
<dbReference type="EMBL" id="JAFNEN010002078">
    <property type="protein sequence ID" value="KAG8173082.1"/>
    <property type="molecule type" value="Genomic_DNA"/>
</dbReference>
<name>A0AAV6TM80_9ARAC</name>
<dbReference type="AlphaFoldDB" id="A0AAV6TM80"/>
<comment type="caution">
    <text evidence="1">The sequence shown here is derived from an EMBL/GenBank/DDBJ whole genome shotgun (WGS) entry which is preliminary data.</text>
</comment>
<gene>
    <name evidence="1" type="ORF">JTE90_012654</name>
</gene>
<protein>
    <submittedName>
        <fullName evidence="1">Uncharacterized protein</fullName>
    </submittedName>
</protein>
<organism evidence="1 2">
    <name type="scientific">Oedothorax gibbosus</name>
    <dbReference type="NCBI Taxonomy" id="931172"/>
    <lineage>
        <taxon>Eukaryota</taxon>
        <taxon>Metazoa</taxon>
        <taxon>Ecdysozoa</taxon>
        <taxon>Arthropoda</taxon>
        <taxon>Chelicerata</taxon>
        <taxon>Arachnida</taxon>
        <taxon>Araneae</taxon>
        <taxon>Araneomorphae</taxon>
        <taxon>Entelegynae</taxon>
        <taxon>Araneoidea</taxon>
        <taxon>Linyphiidae</taxon>
        <taxon>Erigoninae</taxon>
        <taxon>Oedothorax</taxon>
    </lineage>
</organism>
<keyword evidence="2" id="KW-1185">Reference proteome</keyword>
<evidence type="ECO:0000313" key="1">
    <source>
        <dbReference type="EMBL" id="KAG8173082.1"/>
    </source>
</evidence>